<evidence type="ECO:0000313" key="2">
    <source>
        <dbReference type="Proteomes" id="UP000289738"/>
    </source>
</evidence>
<gene>
    <name evidence="1" type="ORF">Ahy_B02g058692</name>
</gene>
<comment type="caution">
    <text evidence="1">The sequence shown here is derived from an EMBL/GenBank/DDBJ whole genome shotgun (WGS) entry which is preliminary data.</text>
</comment>
<keyword evidence="2" id="KW-1185">Reference proteome</keyword>
<accession>A0A445AF52</accession>
<proteinExistence type="predicted"/>
<reference evidence="1 2" key="1">
    <citation type="submission" date="2019-01" db="EMBL/GenBank/DDBJ databases">
        <title>Sequencing of cultivated peanut Arachis hypogaea provides insights into genome evolution and oil improvement.</title>
        <authorList>
            <person name="Chen X."/>
        </authorList>
    </citation>
    <scope>NUCLEOTIDE SEQUENCE [LARGE SCALE GENOMIC DNA]</scope>
    <source>
        <strain evidence="2">cv. Fuhuasheng</strain>
        <tissue evidence="1">Leaves</tissue>
    </source>
</reference>
<name>A0A445AF52_ARAHY</name>
<dbReference type="Proteomes" id="UP000289738">
    <property type="component" value="Chromosome B02"/>
</dbReference>
<organism evidence="1 2">
    <name type="scientific">Arachis hypogaea</name>
    <name type="common">Peanut</name>
    <dbReference type="NCBI Taxonomy" id="3818"/>
    <lineage>
        <taxon>Eukaryota</taxon>
        <taxon>Viridiplantae</taxon>
        <taxon>Streptophyta</taxon>
        <taxon>Embryophyta</taxon>
        <taxon>Tracheophyta</taxon>
        <taxon>Spermatophyta</taxon>
        <taxon>Magnoliopsida</taxon>
        <taxon>eudicotyledons</taxon>
        <taxon>Gunneridae</taxon>
        <taxon>Pentapetalae</taxon>
        <taxon>rosids</taxon>
        <taxon>fabids</taxon>
        <taxon>Fabales</taxon>
        <taxon>Fabaceae</taxon>
        <taxon>Papilionoideae</taxon>
        <taxon>50 kb inversion clade</taxon>
        <taxon>dalbergioids sensu lato</taxon>
        <taxon>Dalbergieae</taxon>
        <taxon>Pterocarpus clade</taxon>
        <taxon>Arachis</taxon>
    </lineage>
</organism>
<evidence type="ECO:0000313" key="1">
    <source>
        <dbReference type="EMBL" id="RYR25053.1"/>
    </source>
</evidence>
<dbReference type="AlphaFoldDB" id="A0A445AF52"/>
<dbReference type="EMBL" id="SDMP01000012">
    <property type="protein sequence ID" value="RYR25053.1"/>
    <property type="molecule type" value="Genomic_DNA"/>
</dbReference>
<protein>
    <submittedName>
        <fullName evidence="1">Uncharacterized protein</fullName>
    </submittedName>
</protein>
<sequence length="240" mass="27682">MFSMYIETRSQMSFIKLNIEEKFESNYKVNDLGEDEDQANGTMKIDVTKVTNALTNQHSFKESSFMRTLDLENMDSLFLWFAMEMEFSFRKVVITTMKDYTIHRGVDYRDYSKLNSNIIVEAIKSLVEVDPSIKVKSVIVEFNYIISYHKAWLAKRQTVKNFFGGRVTRSHHQPSILKHACVPGDDLVLDIWVLHRVFWSSGTYLYGKYKSCLLVVISQDGNNDIVHIAFAIVAGETSDA</sequence>